<dbReference type="InterPro" id="IPR002110">
    <property type="entry name" value="Ankyrin_rpt"/>
</dbReference>
<proteinExistence type="predicted"/>
<comment type="caution">
    <text evidence="6">The sequence shown here is derived from an EMBL/GenBank/DDBJ whole genome shotgun (WGS) entry which is preliminary data.</text>
</comment>
<evidence type="ECO:0000256" key="2">
    <source>
        <dbReference type="ARBA" id="ARBA00023043"/>
    </source>
</evidence>
<keyword evidence="1" id="KW-0677">Repeat</keyword>
<keyword evidence="2 3" id="KW-0040">ANK repeat</keyword>
<dbReference type="SMART" id="SM00248">
    <property type="entry name" value="ANK"/>
    <property type="match status" value="5"/>
</dbReference>
<accession>A0AAD6C408</accession>
<dbReference type="SUPFAM" id="SSF48403">
    <property type="entry name" value="Ankyrin repeat"/>
    <property type="match status" value="1"/>
</dbReference>
<protein>
    <recommendedName>
        <fullName evidence="5">GPI inositol-deacylase winged helix domain-containing protein</fullName>
    </recommendedName>
</protein>
<dbReference type="Gene3D" id="1.25.40.20">
    <property type="entry name" value="Ankyrin repeat-containing domain"/>
    <property type="match status" value="1"/>
</dbReference>
<feature type="domain" description="GPI inositol-deacylase winged helix" evidence="5">
    <location>
        <begin position="47"/>
        <end position="141"/>
    </location>
</feature>
<evidence type="ECO:0000313" key="7">
    <source>
        <dbReference type="Proteomes" id="UP001213681"/>
    </source>
</evidence>
<name>A0AAD6C408_9EURO</name>
<gene>
    <name evidence="6" type="ORF">N7458_006272</name>
</gene>
<dbReference type="Pfam" id="PF00023">
    <property type="entry name" value="Ank"/>
    <property type="match status" value="1"/>
</dbReference>
<dbReference type="RefSeq" id="XP_056765358.1">
    <property type="nucleotide sequence ID" value="XM_056909654.1"/>
</dbReference>
<reference evidence="6" key="2">
    <citation type="journal article" date="2023" name="IMA Fungus">
        <title>Comparative genomic study of the Penicillium genus elucidates a diverse pangenome and 15 lateral gene transfer events.</title>
        <authorList>
            <person name="Petersen C."/>
            <person name="Sorensen T."/>
            <person name="Nielsen M.R."/>
            <person name="Sondergaard T.E."/>
            <person name="Sorensen J.L."/>
            <person name="Fitzpatrick D.A."/>
            <person name="Frisvad J.C."/>
            <person name="Nielsen K.L."/>
        </authorList>
    </citation>
    <scope>NUCLEOTIDE SEQUENCE</scope>
    <source>
        <strain evidence="6">IBT 16125</strain>
    </source>
</reference>
<evidence type="ECO:0000259" key="5">
    <source>
        <dbReference type="Pfam" id="PF22939"/>
    </source>
</evidence>
<evidence type="ECO:0000256" key="4">
    <source>
        <dbReference type="SAM" id="MobiDB-lite"/>
    </source>
</evidence>
<feature type="region of interest" description="Disordered" evidence="4">
    <location>
        <begin position="465"/>
        <end position="497"/>
    </location>
</feature>
<evidence type="ECO:0000313" key="6">
    <source>
        <dbReference type="EMBL" id="KAJ5449823.1"/>
    </source>
</evidence>
<dbReference type="InterPro" id="IPR054471">
    <property type="entry name" value="GPIID_WHD"/>
</dbReference>
<sequence>MENRTYLWVNLLMEDLQYGIESGDRFNIRDLDHIPMSVDAAYEKLLDRHTDSFRGRRDALLLLHLVVGAKRPMTVKEMDVAFNLAQESLDGASDYDLGNDFLDRDRFTTRIRNLCGFFVTVVDDKICLIHQTAKDFLLARNPEVEVVSRPFAMNKVIAGENLTKHWKESVHRSTYSSLWAHVTVSCLLILDYESKNVLPVYGDRGQIQALFKYSAIHWGDHFLNAAFPREHTIQSKALRLYNAAQDGSSFWFDLYQTHHFKAKCSQVPPTSLVVACLLGHSYPAEVLIQDLEPEDAQNSRSRLAPVFAAVHGGHKEMIQVLLHRGFIQERTGIHGLAVMIAAANGNAGIIQLLVKPREGIDNFEGEDHLYRQCFHWAVTSVPSLGFEEVITNLAADESAFSSAFEYVLEQAAILGQEKIFWLVMNKYCDNPKFAQLKQGYLHLALQAAARNGSINLTKRLLEKGASPNPTYARGGNARVGNRKPPEQSPWPGLEHAGLYNPSSREGVYLELYDNILREAMVAYAGRRVSRNMEALVFKMRTPLLSAVMKNCASIVSLLVDHGASINKASPVPIPELGRANALEISLQNNFSEISALLITNGAEVQKFQSPRRREQLGRNFVSVAKKLLGESFSIKTVGRSGYEAAVRTAKRLHCKELVAELLKKEPSLVCRDEGSRDILNTLPPEIRRIAEQANKQMGEWELKEKNARR</sequence>
<feature type="repeat" description="ANK" evidence="3">
    <location>
        <begin position="538"/>
        <end position="570"/>
    </location>
</feature>
<dbReference type="PROSITE" id="PS50088">
    <property type="entry name" value="ANK_REPEAT"/>
    <property type="match status" value="1"/>
</dbReference>
<reference evidence="6" key="1">
    <citation type="submission" date="2022-12" db="EMBL/GenBank/DDBJ databases">
        <authorList>
            <person name="Petersen C."/>
        </authorList>
    </citation>
    <scope>NUCLEOTIDE SEQUENCE</scope>
    <source>
        <strain evidence="6">IBT 16125</strain>
    </source>
</reference>
<dbReference type="Proteomes" id="UP001213681">
    <property type="component" value="Unassembled WGS sequence"/>
</dbReference>
<organism evidence="6 7">
    <name type="scientific">Penicillium daleae</name>
    <dbReference type="NCBI Taxonomy" id="63821"/>
    <lineage>
        <taxon>Eukaryota</taxon>
        <taxon>Fungi</taxon>
        <taxon>Dikarya</taxon>
        <taxon>Ascomycota</taxon>
        <taxon>Pezizomycotina</taxon>
        <taxon>Eurotiomycetes</taxon>
        <taxon>Eurotiomycetidae</taxon>
        <taxon>Eurotiales</taxon>
        <taxon>Aspergillaceae</taxon>
        <taxon>Penicillium</taxon>
    </lineage>
</organism>
<dbReference type="Pfam" id="PF22939">
    <property type="entry name" value="WHD_GPIID"/>
    <property type="match status" value="1"/>
</dbReference>
<dbReference type="AlphaFoldDB" id="A0AAD6C408"/>
<dbReference type="InterPro" id="IPR036770">
    <property type="entry name" value="Ankyrin_rpt-contain_sf"/>
</dbReference>
<dbReference type="PANTHER" id="PTHR24198">
    <property type="entry name" value="ANKYRIN REPEAT AND PROTEIN KINASE DOMAIN-CONTAINING PROTEIN"/>
    <property type="match status" value="1"/>
</dbReference>
<evidence type="ECO:0000256" key="3">
    <source>
        <dbReference type="PROSITE-ProRule" id="PRU00023"/>
    </source>
</evidence>
<dbReference type="GeneID" id="81599897"/>
<dbReference type="PANTHER" id="PTHR24198:SF165">
    <property type="entry name" value="ANKYRIN REPEAT-CONTAINING PROTEIN-RELATED"/>
    <property type="match status" value="1"/>
</dbReference>
<dbReference type="PROSITE" id="PS50297">
    <property type="entry name" value="ANK_REP_REGION"/>
    <property type="match status" value="1"/>
</dbReference>
<keyword evidence="7" id="KW-1185">Reference proteome</keyword>
<evidence type="ECO:0000256" key="1">
    <source>
        <dbReference type="ARBA" id="ARBA00022737"/>
    </source>
</evidence>
<dbReference type="EMBL" id="JAPVEA010000006">
    <property type="protein sequence ID" value="KAJ5449823.1"/>
    <property type="molecule type" value="Genomic_DNA"/>
</dbReference>